<dbReference type="GO" id="GO:0071555">
    <property type="term" value="P:cell wall organization"/>
    <property type="evidence" value="ECO:0007669"/>
    <property type="project" value="UniProtKB-KW"/>
</dbReference>
<evidence type="ECO:0000256" key="7">
    <source>
        <dbReference type="HAMAP-Rule" id="MF_00208"/>
    </source>
</evidence>
<evidence type="ECO:0000259" key="11">
    <source>
        <dbReference type="Pfam" id="PF08245"/>
    </source>
</evidence>
<evidence type="ECO:0000259" key="10">
    <source>
        <dbReference type="Pfam" id="PF02875"/>
    </source>
</evidence>
<keyword evidence="7" id="KW-0460">Magnesium</keyword>
<feature type="binding site" evidence="7">
    <location>
        <begin position="109"/>
        <end position="115"/>
    </location>
    <ligand>
        <name>ATP</name>
        <dbReference type="ChEBI" id="CHEBI:30616"/>
    </ligand>
</feature>
<dbReference type="PANTHER" id="PTHR23135">
    <property type="entry name" value="MUR LIGASE FAMILY MEMBER"/>
    <property type="match status" value="1"/>
</dbReference>
<feature type="binding site" evidence="7">
    <location>
        <position position="184"/>
    </location>
    <ligand>
        <name>UDP-N-acetyl-alpha-D-muramoyl-L-alanyl-D-glutamate</name>
        <dbReference type="ChEBI" id="CHEBI:83900"/>
    </ligand>
</feature>
<feature type="binding site" evidence="7">
    <location>
        <position position="385"/>
    </location>
    <ligand>
        <name>meso-2,6-diaminopimelate</name>
        <dbReference type="ChEBI" id="CHEBI:57791"/>
    </ligand>
</feature>
<dbReference type="NCBIfam" id="NF001124">
    <property type="entry name" value="PRK00139.1-2"/>
    <property type="match status" value="1"/>
</dbReference>
<feature type="binding site" evidence="7">
    <location>
        <position position="463"/>
    </location>
    <ligand>
        <name>meso-2,6-diaminopimelate</name>
        <dbReference type="ChEBI" id="CHEBI:57791"/>
    </ligand>
</feature>
<keyword evidence="7" id="KW-0547">Nucleotide-binding</keyword>
<evidence type="ECO:0000259" key="9">
    <source>
        <dbReference type="Pfam" id="PF01225"/>
    </source>
</evidence>
<gene>
    <name evidence="7" type="primary">murE</name>
    <name evidence="12" type="ORF">ENR23_02050</name>
</gene>
<protein>
    <recommendedName>
        <fullName evidence="7">UDP-N-acetylmuramoyl-L-alanyl-D-glutamate--2,6-diaminopimelate ligase</fullName>
        <ecNumber evidence="7">6.3.2.13</ecNumber>
    </recommendedName>
    <alternativeName>
        <fullName evidence="7">Meso-A2pm-adding enzyme</fullName>
    </alternativeName>
    <alternativeName>
        <fullName evidence="7">Meso-diaminopimelate-adding enzyme</fullName>
    </alternativeName>
    <alternativeName>
        <fullName evidence="7">UDP-MurNAc-L-Ala-D-Glu:meso-diaminopimelate ligase</fullName>
    </alternativeName>
    <alternativeName>
        <fullName evidence="7">UDP-MurNAc-tripeptide synthetase</fullName>
    </alternativeName>
    <alternativeName>
        <fullName evidence="7">UDP-N-acetylmuramyl-tripeptide synthetase</fullName>
    </alternativeName>
</protein>
<comment type="cofactor">
    <cofactor evidence="7">
        <name>Mg(2+)</name>
        <dbReference type="ChEBI" id="CHEBI:18420"/>
    </cofactor>
</comment>
<dbReference type="PANTHER" id="PTHR23135:SF4">
    <property type="entry name" value="UDP-N-ACETYLMURAMOYL-L-ALANYL-D-GLUTAMATE--2,6-DIAMINOPIMELATE LIGASE MURE HOMOLOG, CHLOROPLASTIC"/>
    <property type="match status" value="1"/>
</dbReference>
<feature type="domain" description="Mur ligase central" evidence="11">
    <location>
        <begin position="107"/>
        <end position="314"/>
    </location>
</feature>
<feature type="modified residue" description="N6-carboxylysine" evidence="7">
    <location>
        <position position="218"/>
    </location>
</feature>
<keyword evidence="2 7" id="KW-0132">Cell division</keyword>
<reference evidence="12" key="1">
    <citation type="journal article" date="2020" name="mSystems">
        <title>Genome- and Community-Level Interaction Insights into Carbon Utilization and Element Cycling Functions of Hydrothermarchaeota in Hydrothermal Sediment.</title>
        <authorList>
            <person name="Zhou Z."/>
            <person name="Liu Y."/>
            <person name="Xu W."/>
            <person name="Pan J."/>
            <person name="Luo Z.H."/>
            <person name="Li M."/>
        </authorList>
    </citation>
    <scope>NUCLEOTIDE SEQUENCE [LARGE SCALE GENOMIC DNA]</scope>
    <source>
        <strain evidence="12">SpSt-381</strain>
    </source>
</reference>
<dbReference type="Pfam" id="PF08245">
    <property type="entry name" value="Mur_ligase_M"/>
    <property type="match status" value="1"/>
</dbReference>
<evidence type="ECO:0000313" key="12">
    <source>
        <dbReference type="EMBL" id="HGZ42204.1"/>
    </source>
</evidence>
<dbReference type="Pfam" id="PF01225">
    <property type="entry name" value="Mur_ligase"/>
    <property type="match status" value="1"/>
</dbReference>
<keyword evidence="4 7" id="KW-0573">Peptidoglycan synthesis</keyword>
<feature type="binding site" evidence="7">
    <location>
        <position position="186"/>
    </location>
    <ligand>
        <name>UDP-N-acetyl-alpha-D-muramoyl-L-alanyl-D-glutamate</name>
        <dbReference type="ChEBI" id="CHEBI:83900"/>
    </ligand>
</feature>
<comment type="caution">
    <text evidence="7">Lacks conserved residue(s) required for the propagation of feature annotation.</text>
</comment>
<dbReference type="InterPro" id="IPR004101">
    <property type="entry name" value="Mur_ligase_C"/>
</dbReference>
<feature type="binding site" evidence="7">
    <location>
        <begin position="409"/>
        <end position="412"/>
    </location>
    <ligand>
        <name>meso-2,6-diaminopimelate</name>
        <dbReference type="ChEBI" id="CHEBI:57791"/>
    </ligand>
</feature>
<evidence type="ECO:0000256" key="3">
    <source>
        <dbReference type="ARBA" id="ARBA00022960"/>
    </source>
</evidence>
<keyword evidence="6 7" id="KW-0961">Cell wall biogenesis/degradation</keyword>
<accession>A0A832I025</accession>
<comment type="subcellular location">
    <subcellularLocation>
        <location evidence="7 8">Cytoplasm</location>
    </subcellularLocation>
</comment>
<dbReference type="InterPro" id="IPR036565">
    <property type="entry name" value="Mur-like_cat_sf"/>
</dbReference>
<comment type="function">
    <text evidence="7">Catalyzes the addition of meso-diaminopimelic acid to the nucleotide precursor UDP-N-acetylmuramoyl-L-alanyl-D-glutamate (UMAG) in the biosynthesis of bacterial cell-wall peptidoglycan.</text>
</comment>
<dbReference type="InterPro" id="IPR013221">
    <property type="entry name" value="Mur_ligase_cen"/>
</dbReference>
<evidence type="ECO:0000256" key="1">
    <source>
        <dbReference type="ARBA" id="ARBA00005898"/>
    </source>
</evidence>
<dbReference type="GO" id="GO:0009252">
    <property type="term" value="P:peptidoglycan biosynthetic process"/>
    <property type="evidence" value="ECO:0007669"/>
    <property type="project" value="UniProtKB-UniRule"/>
</dbReference>
<dbReference type="NCBIfam" id="TIGR01085">
    <property type="entry name" value="murE"/>
    <property type="match status" value="1"/>
</dbReference>
<dbReference type="EC" id="6.3.2.13" evidence="7"/>
<dbReference type="InterPro" id="IPR035911">
    <property type="entry name" value="MurE/MurF_N"/>
</dbReference>
<dbReference type="GO" id="GO:0051301">
    <property type="term" value="P:cell division"/>
    <property type="evidence" value="ECO:0007669"/>
    <property type="project" value="UniProtKB-KW"/>
</dbReference>
<feature type="domain" description="Mur ligase N-terminal catalytic" evidence="9">
    <location>
        <begin position="23"/>
        <end position="94"/>
    </location>
</feature>
<dbReference type="Gene3D" id="3.40.1190.10">
    <property type="entry name" value="Mur-like, catalytic domain"/>
    <property type="match status" value="1"/>
</dbReference>
<sequence>MTLRELVAESAVTAAHGDLRVEIGGLAYDSRRVRPGDAFFALAGLHADGARFVDDAFARGAAAAVVAAGTATARAPRVEVEEPRRALAECANRWHGHPSRELDVVGVTGTNGKTTVTWLLEAVFRAAGRTTGIVGTTGVRIGDEQRPSAFTTPEAPELQGVLRAMAARGVRAVAIEVSSHALAQRRAYGTECAAVVFTNLSQDHLDYHGTMEAYLDAKLMLFDGRNLPAGARRPHAVVNADDAAAPRVLAAARGAGLEVTTYGAAPADVTIADLAPRPDGLAFTLVAGGAATPVALPFLGRYNAWNAAAAFAAARALGVSAAAAARGLAGAPGVPGRLERVDAGQPFTVVVDYAHTPDALARALAALREHAGGRVLLVFGCGGDRDRGKRPLMGRIAAEAADRAWVTSDNPRSEDPAAIAADVRAGDPHGRLAVELDRRAAIARALGEARPGDVVLVAGKGHETTQTIGGRVLPFDDREVARELLAGGRP</sequence>
<keyword evidence="7 12" id="KW-0436">Ligase</keyword>
<comment type="pathway">
    <text evidence="7 8">Cell wall biogenesis; peptidoglycan biosynthesis.</text>
</comment>
<dbReference type="GO" id="GO:0008360">
    <property type="term" value="P:regulation of cell shape"/>
    <property type="evidence" value="ECO:0007669"/>
    <property type="project" value="UniProtKB-KW"/>
</dbReference>
<feature type="binding site" evidence="7">
    <location>
        <position position="30"/>
    </location>
    <ligand>
        <name>UDP-N-acetyl-alpha-D-muramoyl-L-alanyl-D-glutamate</name>
        <dbReference type="ChEBI" id="CHEBI:83900"/>
    </ligand>
</feature>
<name>A0A832I025_UNCEI</name>
<feature type="binding site" evidence="7">
    <location>
        <position position="178"/>
    </location>
    <ligand>
        <name>UDP-N-acetyl-alpha-D-muramoyl-L-alanyl-D-glutamate</name>
        <dbReference type="ChEBI" id="CHEBI:83900"/>
    </ligand>
</feature>
<comment type="caution">
    <text evidence="12">The sequence shown here is derived from an EMBL/GenBank/DDBJ whole genome shotgun (WGS) entry which is preliminary data.</text>
</comment>
<dbReference type="UniPathway" id="UPA00219"/>
<comment type="similarity">
    <text evidence="1 7">Belongs to the MurCDEF family. MurE subfamily.</text>
</comment>
<keyword evidence="7" id="KW-0067">ATP-binding</keyword>
<comment type="catalytic activity">
    <reaction evidence="7">
        <text>UDP-N-acetyl-alpha-D-muramoyl-L-alanyl-D-glutamate + meso-2,6-diaminopimelate + ATP = UDP-N-acetyl-alpha-D-muramoyl-L-alanyl-gamma-D-glutamyl-meso-2,6-diaminopimelate + ADP + phosphate + H(+)</text>
        <dbReference type="Rhea" id="RHEA:23676"/>
        <dbReference type="ChEBI" id="CHEBI:15378"/>
        <dbReference type="ChEBI" id="CHEBI:30616"/>
        <dbReference type="ChEBI" id="CHEBI:43474"/>
        <dbReference type="ChEBI" id="CHEBI:57791"/>
        <dbReference type="ChEBI" id="CHEBI:83900"/>
        <dbReference type="ChEBI" id="CHEBI:83905"/>
        <dbReference type="ChEBI" id="CHEBI:456216"/>
        <dbReference type="EC" id="6.3.2.13"/>
    </reaction>
</comment>
<dbReference type="Gene3D" id="3.90.190.20">
    <property type="entry name" value="Mur ligase, C-terminal domain"/>
    <property type="match status" value="1"/>
</dbReference>
<feature type="binding site" evidence="7">
    <location>
        <position position="459"/>
    </location>
    <ligand>
        <name>meso-2,6-diaminopimelate</name>
        <dbReference type="ChEBI" id="CHEBI:57791"/>
    </ligand>
</feature>
<dbReference type="SUPFAM" id="SSF63418">
    <property type="entry name" value="MurE/MurF N-terminal domain"/>
    <property type="match status" value="1"/>
</dbReference>
<evidence type="ECO:0000256" key="4">
    <source>
        <dbReference type="ARBA" id="ARBA00022984"/>
    </source>
</evidence>
<keyword evidence="5 7" id="KW-0131">Cell cycle</keyword>
<comment type="PTM">
    <text evidence="7">Carboxylation is probably crucial for Mg(2+) binding and, consequently, for the gamma-phosphate positioning of ATP.</text>
</comment>
<dbReference type="SUPFAM" id="SSF53623">
    <property type="entry name" value="MurD-like peptide ligases, catalytic domain"/>
    <property type="match status" value="1"/>
</dbReference>
<evidence type="ECO:0000256" key="2">
    <source>
        <dbReference type="ARBA" id="ARBA00022618"/>
    </source>
</evidence>
<dbReference type="Gene3D" id="3.40.1390.10">
    <property type="entry name" value="MurE/MurF, N-terminal domain"/>
    <property type="match status" value="1"/>
</dbReference>
<dbReference type="GO" id="GO:0000287">
    <property type="term" value="F:magnesium ion binding"/>
    <property type="evidence" value="ECO:0007669"/>
    <property type="project" value="UniProtKB-UniRule"/>
</dbReference>
<dbReference type="InterPro" id="IPR005761">
    <property type="entry name" value="UDP-N-AcMur-Glu-dNH2Pim_ligase"/>
</dbReference>
<dbReference type="SUPFAM" id="SSF53244">
    <property type="entry name" value="MurD-like peptide ligases, peptide-binding domain"/>
    <property type="match status" value="1"/>
</dbReference>
<organism evidence="12">
    <name type="scientific">Eiseniibacteriota bacterium</name>
    <dbReference type="NCBI Taxonomy" id="2212470"/>
    <lineage>
        <taxon>Bacteria</taxon>
        <taxon>Candidatus Eiseniibacteriota</taxon>
    </lineage>
</organism>
<feature type="short sequence motif" description="Meso-diaminopimelate recognition motif" evidence="7">
    <location>
        <begin position="409"/>
        <end position="412"/>
    </location>
</feature>
<dbReference type="Pfam" id="PF02875">
    <property type="entry name" value="Mur_ligase_C"/>
    <property type="match status" value="1"/>
</dbReference>
<dbReference type="InterPro" id="IPR036615">
    <property type="entry name" value="Mur_ligase_C_dom_sf"/>
</dbReference>
<dbReference type="EMBL" id="DSQF01000003">
    <property type="protein sequence ID" value="HGZ42204.1"/>
    <property type="molecule type" value="Genomic_DNA"/>
</dbReference>
<feature type="binding site" evidence="7">
    <location>
        <begin position="151"/>
        <end position="152"/>
    </location>
    <ligand>
        <name>UDP-N-acetyl-alpha-D-muramoyl-L-alanyl-D-glutamate</name>
        <dbReference type="ChEBI" id="CHEBI:83900"/>
    </ligand>
</feature>
<evidence type="ECO:0000256" key="6">
    <source>
        <dbReference type="ARBA" id="ARBA00023316"/>
    </source>
</evidence>
<keyword evidence="7" id="KW-0963">Cytoplasm</keyword>
<dbReference type="GO" id="GO:0008765">
    <property type="term" value="F:UDP-N-acetylmuramoylalanyl-D-glutamate-2,6-diaminopimelate ligase activity"/>
    <property type="evidence" value="ECO:0007669"/>
    <property type="project" value="UniProtKB-UniRule"/>
</dbReference>
<dbReference type="InterPro" id="IPR000713">
    <property type="entry name" value="Mur_ligase_N"/>
</dbReference>
<dbReference type="GO" id="GO:0005737">
    <property type="term" value="C:cytoplasm"/>
    <property type="evidence" value="ECO:0007669"/>
    <property type="project" value="UniProtKB-SubCell"/>
</dbReference>
<dbReference type="NCBIfam" id="NF001126">
    <property type="entry name" value="PRK00139.1-4"/>
    <property type="match status" value="1"/>
</dbReference>
<dbReference type="AlphaFoldDB" id="A0A832I025"/>
<keyword evidence="3 7" id="KW-0133">Cell shape</keyword>
<dbReference type="GO" id="GO:0005524">
    <property type="term" value="F:ATP binding"/>
    <property type="evidence" value="ECO:0007669"/>
    <property type="project" value="UniProtKB-UniRule"/>
</dbReference>
<dbReference type="HAMAP" id="MF_00208">
    <property type="entry name" value="MurE"/>
    <property type="match status" value="1"/>
</dbReference>
<evidence type="ECO:0000256" key="5">
    <source>
        <dbReference type="ARBA" id="ARBA00023306"/>
    </source>
</evidence>
<evidence type="ECO:0000256" key="8">
    <source>
        <dbReference type="RuleBase" id="RU004135"/>
    </source>
</evidence>
<proteinExistence type="inferred from homology"/>
<feature type="domain" description="Mur ligase C-terminal" evidence="10">
    <location>
        <begin position="336"/>
        <end position="461"/>
    </location>
</feature>